<sequence>MARKGEIDPWNIDVIDVTDKFLRRIEEAKKLDLRVSGRVLLYAAILVRMKADAITRSMQPDECDVEIIENLAEEPLEDFEIEELPIAGRRRVRKICTLEDLIMELKKAEEMEKRRKKRREIADLNFVVSIPHDESMEKKILEVENFLTNILRKRKSITLFSVAESREKLLDLYISLLHLVSRKKFWMHQSEFYGDIEIRFYEEN</sequence>
<organism evidence="1">
    <name type="scientific">Archaeoglobus fulgidus</name>
    <dbReference type="NCBI Taxonomy" id="2234"/>
    <lineage>
        <taxon>Archaea</taxon>
        <taxon>Methanobacteriati</taxon>
        <taxon>Methanobacteriota</taxon>
        <taxon>Archaeoglobi</taxon>
        <taxon>Archaeoglobales</taxon>
        <taxon>Archaeoglobaceae</taxon>
        <taxon>Archaeoglobus</taxon>
    </lineage>
</organism>
<dbReference type="Gene3D" id="1.10.10.580">
    <property type="entry name" value="Structural maintenance of chromosome 1. Chain E"/>
    <property type="match status" value="1"/>
</dbReference>
<evidence type="ECO:0000313" key="1">
    <source>
        <dbReference type="EMBL" id="HEH34932.1"/>
    </source>
</evidence>
<gene>
    <name evidence="1" type="ORF">ENP88_02010</name>
</gene>
<dbReference type="Gene3D" id="6.10.250.2410">
    <property type="match status" value="1"/>
</dbReference>
<reference evidence="1" key="1">
    <citation type="journal article" date="2020" name="mSystems">
        <title>Genome- and Community-Level Interaction Insights into Carbon Utilization and Element Cycling Functions of Hydrothermarchaeota in Hydrothermal Sediment.</title>
        <authorList>
            <person name="Zhou Z."/>
            <person name="Liu Y."/>
            <person name="Xu W."/>
            <person name="Pan J."/>
            <person name="Luo Z.H."/>
            <person name="Li M."/>
        </authorList>
    </citation>
    <scope>NUCLEOTIDE SEQUENCE [LARGE SCALE GENOMIC DNA]</scope>
    <source>
        <strain evidence="1">SpSt-26</strain>
    </source>
</reference>
<comment type="caution">
    <text evidence="1">The sequence shown here is derived from an EMBL/GenBank/DDBJ whole genome shotgun (WGS) entry which is preliminary data.</text>
</comment>
<dbReference type="InterPro" id="IPR003768">
    <property type="entry name" value="ScpA"/>
</dbReference>
<proteinExistence type="predicted"/>
<name>A0A7J2TIT5_ARCFL</name>
<dbReference type="AlphaFoldDB" id="A0A7J2TIT5"/>
<accession>A0A7J2TIT5</accession>
<dbReference type="PANTHER" id="PTHR33969:SF2">
    <property type="entry name" value="SEGREGATION AND CONDENSATION PROTEIN A"/>
    <property type="match status" value="1"/>
</dbReference>
<dbReference type="EMBL" id="DSLA01000034">
    <property type="protein sequence ID" value="HEH34932.1"/>
    <property type="molecule type" value="Genomic_DNA"/>
</dbReference>
<dbReference type="PANTHER" id="PTHR33969">
    <property type="entry name" value="SEGREGATION AND CONDENSATION PROTEIN A"/>
    <property type="match status" value="1"/>
</dbReference>
<dbReference type="Pfam" id="PF02616">
    <property type="entry name" value="SMC_ScpA"/>
    <property type="match status" value="1"/>
</dbReference>
<dbReference type="InterPro" id="IPR023093">
    <property type="entry name" value="ScpA-like_C"/>
</dbReference>
<protein>
    <submittedName>
        <fullName evidence="1">Segregation/condensation protein A</fullName>
    </submittedName>
</protein>